<dbReference type="PANTHER" id="PTHR34580:SF9">
    <property type="entry name" value="SLL5097 PROTEIN"/>
    <property type="match status" value="1"/>
</dbReference>
<evidence type="ECO:0000313" key="4">
    <source>
        <dbReference type="EMBL" id="TWT62714.1"/>
    </source>
</evidence>
<dbReference type="PIRSF" id="PIRSF016838">
    <property type="entry name" value="PafC"/>
    <property type="match status" value="1"/>
</dbReference>
<dbReference type="Pfam" id="PF08279">
    <property type="entry name" value="HTH_11"/>
    <property type="match status" value="1"/>
</dbReference>
<proteinExistence type="predicted"/>
<evidence type="ECO:0000313" key="5">
    <source>
        <dbReference type="Proteomes" id="UP000316095"/>
    </source>
</evidence>
<gene>
    <name evidence="4" type="ORF">Pan54_34590</name>
</gene>
<dbReference type="InterPro" id="IPR013196">
    <property type="entry name" value="HTH_11"/>
</dbReference>
<dbReference type="PROSITE" id="PS52050">
    <property type="entry name" value="WYL"/>
    <property type="match status" value="1"/>
</dbReference>
<dbReference type="InterPro" id="IPR051534">
    <property type="entry name" value="CBASS_pafABC_assoc_protein"/>
</dbReference>
<dbReference type="InterPro" id="IPR036390">
    <property type="entry name" value="WH_DNA-bd_sf"/>
</dbReference>
<dbReference type="PANTHER" id="PTHR34580">
    <property type="match status" value="1"/>
</dbReference>
<protein>
    <submittedName>
        <fullName evidence="4">HTH domain protein</fullName>
    </submittedName>
</protein>
<feature type="domain" description="WCX" evidence="3">
    <location>
        <begin position="244"/>
        <end position="320"/>
    </location>
</feature>
<reference evidence="4 5" key="1">
    <citation type="submission" date="2019-02" db="EMBL/GenBank/DDBJ databases">
        <title>Deep-cultivation of Planctomycetes and their phenomic and genomic characterization uncovers novel biology.</title>
        <authorList>
            <person name="Wiegand S."/>
            <person name="Jogler M."/>
            <person name="Boedeker C."/>
            <person name="Pinto D."/>
            <person name="Vollmers J."/>
            <person name="Rivas-Marin E."/>
            <person name="Kohn T."/>
            <person name="Peeters S.H."/>
            <person name="Heuer A."/>
            <person name="Rast P."/>
            <person name="Oberbeckmann S."/>
            <person name="Bunk B."/>
            <person name="Jeske O."/>
            <person name="Meyerdierks A."/>
            <person name="Storesund J.E."/>
            <person name="Kallscheuer N."/>
            <person name="Luecker S."/>
            <person name="Lage O.M."/>
            <person name="Pohl T."/>
            <person name="Merkel B.J."/>
            <person name="Hornburger P."/>
            <person name="Mueller R.-W."/>
            <person name="Bruemmer F."/>
            <person name="Labrenz M."/>
            <person name="Spormann A.M."/>
            <person name="Op Den Camp H."/>
            <person name="Overmann J."/>
            <person name="Amann R."/>
            <person name="Jetten M.S.M."/>
            <person name="Mascher T."/>
            <person name="Medema M.H."/>
            <person name="Devos D.P."/>
            <person name="Kaster A.-K."/>
            <person name="Ovreas L."/>
            <person name="Rohde M."/>
            <person name="Galperin M.Y."/>
            <person name="Jogler C."/>
        </authorList>
    </citation>
    <scope>NUCLEOTIDE SEQUENCE [LARGE SCALE GENOMIC DNA]</scope>
    <source>
        <strain evidence="4 5">Pan54</strain>
    </source>
</reference>
<dbReference type="AlphaFoldDB" id="A0A5C5XIV7"/>
<dbReference type="Gene3D" id="1.10.10.10">
    <property type="entry name" value="Winged helix-like DNA-binding domain superfamily/Winged helix DNA-binding domain"/>
    <property type="match status" value="1"/>
</dbReference>
<dbReference type="Pfam" id="PF13280">
    <property type="entry name" value="WYL"/>
    <property type="match status" value="1"/>
</dbReference>
<dbReference type="SUPFAM" id="SSF46785">
    <property type="entry name" value="Winged helix' DNA-binding domain"/>
    <property type="match status" value="1"/>
</dbReference>
<feature type="domain" description="WYL" evidence="2">
    <location>
        <begin position="145"/>
        <end position="212"/>
    </location>
</feature>
<evidence type="ECO:0000259" key="1">
    <source>
        <dbReference type="Pfam" id="PF08279"/>
    </source>
</evidence>
<dbReference type="InterPro" id="IPR057727">
    <property type="entry name" value="WCX_dom"/>
</dbReference>
<organism evidence="4 5">
    <name type="scientific">Rubinisphaera italica</name>
    <dbReference type="NCBI Taxonomy" id="2527969"/>
    <lineage>
        <taxon>Bacteria</taxon>
        <taxon>Pseudomonadati</taxon>
        <taxon>Planctomycetota</taxon>
        <taxon>Planctomycetia</taxon>
        <taxon>Planctomycetales</taxon>
        <taxon>Planctomycetaceae</taxon>
        <taxon>Rubinisphaera</taxon>
    </lineage>
</organism>
<comment type="caution">
    <text evidence="4">The sequence shown here is derived from an EMBL/GenBank/DDBJ whole genome shotgun (WGS) entry which is preliminary data.</text>
</comment>
<dbReference type="RefSeq" id="WP_165441814.1">
    <property type="nucleotide sequence ID" value="NZ_SJPG01000001.1"/>
</dbReference>
<accession>A0A5C5XIV7</accession>
<name>A0A5C5XIV7_9PLAN</name>
<feature type="domain" description="Helix-turn-helix type 11" evidence="1">
    <location>
        <begin position="9"/>
        <end position="53"/>
    </location>
</feature>
<dbReference type="Proteomes" id="UP000316095">
    <property type="component" value="Unassembled WGS sequence"/>
</dbReference>
<evidence type="ECO:0000259" key="2">
    <source>
        <dbReference type="Pfam" id="PF13280"/>
    </source>
</evidence>
<dbReference type="EMBL" id="SJPG01000001">
    <property type="protein sequence ID" value="TWT62714.1"/>
    <property type="molecule type" value="Genomic_DNA"/>
</dbReference>
<dbReference type="Pfam" id="PF25583">
    <property type="entry name" value="WCX"/>
    <property type="match status" value="1"/>
</dbReference>
<evidence type="ECO:0000259" key="3">
    <source>
        <dbReference type="Pfam" id="PF25583"/>
    </source>
</evidence>
<dbReference type="InterPro" id="IPR028349">
    <property type="entry name" value="PafC-like"/>
</dbReference>
<dbReference type="InterPro" id="IPR026881">
    <property type="entry name" value="WYL_dom"/>
</dbReference>
<keyword evidence="5" id="KW-1185">Reference proteome</keyword>
<sequence length="329" mass="38458">MAQTNRIRRLLRIVAILHSGRLVNAPDLARECEVSRRTIFRDIENLRDSGLLISYDEKKQTYHFESSQFLIPTDLTAEEILALLVLCQDYADSETGIPHLAPARMAAFKLASRLPSEVRQSFGELLDLHHLQLPPLAKQDETNQIYDQIQTALKTQHPLQVEYNSFADQDVIRTRLNPYALYFGNRSWYVIGHASLFRQVRTFHLKRFHKAELLTRQNYKIPARFSLENYFGNAWQMIRETSQKHEVIVRFGRKVAGNVAEVHWHKTQQIEKYADGTIDFRVEVEGLNEICWWILGYGNQAYVVQPLELRNMIVKHAQRMIEQYLPPSR</sequence>
<dbReference type="InterPro" id="IPR036388">
    <property type="entry name" value="WH-like_DNA-bd_sf"/>
</dbReference>